<dbReference type="Proteomes" id="UP000054466">
    <property type="component" value="Unassembled WGS sequence"/>
</dbReference>
<gene>
    <name evidence="2" type="ORF">PV07_08988</name>
</gene>
<keyword evidence="3" id="KW-1185">Reference proteome</keyword>
<dbReference type="OrthoDB" id="5396252at2759"/>
<name>A0A0D2C3P5_9EURO</name>
<sequence length="949" mass="101349">MPIKLPKGFQRRKSSGHALDEVRNPPGEASSFRVLERPASKGKSFDGGRHLKMASVGGAPLPPPKDQYDHEEVDLFAVGRPDASNRYAENTIKLHGVNGTGLTRLSRGSGGTERSHSTAPNDSAASSARLSTSSTNPSSIDTRSDKNVQGGAGARPFNDIPAPPPATTRPGFLRSPVRTFSFGVVKGSRASPTSPSGALPPLMDTTRNRAVTSSTASTATPPRLFDTDLSLESSELDEFGNMFDHIGSSPDAVPSRLIHQEASIASPPAQYPPTSYPGASPLRISRAPPPKPISIDHSQVVESSPYSWASHDSNDHLMRSPSPSKTITQGSPMKAGEAGSHPGRYGSMSESTVSAKGPGGSTSLSQEEELQPSPFLHTRSPDSNMASTSPARDGTGGLSPSSTHSATFDPIIAADAQLASMYQETRPVPVKSVSMNKVMTPAQWERYKEQKEMDRRLGALSDDSASEASENSDDDDEIERSRQATKQRRKQEAHLAVYRQKMMKVTGEAPPNRSMSSLGMLRPGDNNSSPDLNRLSRMTLESKQSGKSSGEEEEEDEDVPLGILAAHGFPNKNRPPTRLANSPSNSNLRSVSQNQGAPSVISQAPKGGNLPVFARQLPPDPYYGASLVNPSNREALGLHPAGPPPQGVGPATAHPIHPAGLVGVIAGEERARAARRGSPNPAGNYDLPPMMGPPPGMVRSQTTGTLSSMAYPPMGAVPPMPGMAGMPGMPPMLSAGDQAQIQMSQQMTQMMQMQMQWMQQMSNMMVGPMNAPPNLPPPGPQNPAFARPQSLAMQNPPPLQANQRTMSTLNPSMAPWNSKPPLLPSINVNGNYAPSIAPSERSNIGLASRYRPVSIAPEPDVMSTHRRASTFTSTTARPWSTMDQARRPSAHATKPSVNTLGRRSPLANPDDEDDEQGWAEMKMKKDKKQKTWALRKGQNALSELYANAS</sequence>
<feature type="compositionally biased region" description="Basic and acidic residues" evidence="1">
    <location>
        <begin position="445"/>
        <end position="457"/>
    </location>
</feature>
<feature type="compositionally biased region" description="Polar residues" evidence="1">
    <location>
        <begin position="381"/>
        <end position="390"/>
    </location>
</feature>
<evidence type="ECO:0000256" key="1">
    <source>
        <dbReference type="SAM" id="MobiDB-lite"/>
    </source>
</evidence>
<dbReference type="GeneID" id="27348182"/>
<evidence type="ECO:0000313" key="3">
    <source>
        <dbReference type="Proteomes" id="UP000054466"/>
    </source>
</evidence>
<organism evidence="2 3">
    <name type="scientific">Cladophialophora immunda</name>
    <dbReference type="NCBI Taxonomy" id="569365"/>
    <lineage>
        <taxon>Eukaryota</taxon>
        <taxon>Fungi</taxon>
        <taxon>Dikarya</taxon>
        <taxon>Ascomycota</taxon>
        <taxon>Pezizomycotina</taxon>
        <taxon>Eurotiomycetes</taxon>
        <taxon>Chaetothyriomycetidae</taxon>
        <taxon>Chaetothyriales</taxon>
        <taxon>Herpotrichiellaceae</taxon>
        <taxon>Cladophialophora</taxon>
    </lineage>
</organism>
<evidence type="ECO:0000313" key="2">
    <source>
        <dbReference type="EMBL" id="KIW25848.1"/>
    </source>
</evidence>
<dbReference type="VEuPathDB" id="FungiDB:PV07_08988"/>
<dbReference type="RefSeq" id="XP_016246064.1">
    <property type="nucleotide sequence ID" value="XM_016396208.1"/>
</dbReference>
<feature type="compositionally biased region" description="Basic and acidic residues" evidence="1">
    <location>
        <begin position="34"/>
        <end position="49"/>
    </location>
</feature>
<dbReference type="PANTHER" id="PTHR42068:SF1">
    <property type="entry name" value="YALI0B18964P"/>
    <property type="match status" value="1"/>
</dbReference>
<feature type="compositionally biased region" description="Polar residues" evidence="1">
    <location>
        <begin position="296"/>
        <end position="311"/>
    </location>
</feature>
<feature type="region of interest" description="Disordered" evidence="1">
    <location>
        <begin position="89"/>
        <end position="204"/>
    </location>
</feature>
<proteinExistence type="predicted"/>
<dbReference type="STRING" id="569365.A0A0D2C3P5"/>
<dbReference type="PANTHER" id="PTHR42068">
    <property type="entry name" value="YALI0B18964P"/>
    <property type="match status" value="1"/>
</dbReference>
<feature type="compositionally biased region" description="Low complexity" evidence="1">
    <location>
        <begin position="123"/>
        <end position="141"/>
    </location>
</feature>
<feature type="region of interest" description="Disordered" evidence="1">
    <location>
        <begin position="1"/>
        <end position="69"/>
    </location>
</feature>
<protein>
    <submittedName>
        <fullName evidence="2">Uncharacterized protein</fullName>
    </submittedName>
</protein>
<feature type="region of interest" description="Disordered" evidence="1">
    <location>
        <begin position="862"/>
        <end position="932"/>
    </location>
</feature>
<dbReference type="EMBL" id="KN847044">
    <property type="protein sequence ID" value="KIW25848.1"/>
    <property type="molecule type" value="Genomic_DNA"/>
</dbReference>
<feature type="region of interest" description="Disordered" evidence="1">
    <location>
        <begin position="440"/>
        <end position="612"/>
    </location>
</feature>
<reference evidence="2 3" key="1">
    <citation type="submission" date="2015-01" db="EMBL/GenBank/DDBJ databases">
        <title>The Genome Sequence of Cladophialophora immunda CBS83496.</title>
        <authorList>
            <consortium name="The Broad Institute Genomics Platform"/>
            <person name="Cuomo C."/>
            <person name="de Hoog S."/>
            <person name="Gorbushina A."/>
            <person name="Stielow B."/>
            <person name="Teixiera M."/>
            <person name="Abouelleil A."/>
            <person name="Chapman S.B."/>
            <person name="Priest M."/>
            <person name="Young S.K."/>
            <person name="Wortman J."/>
            <person name="Nusbaum C."/>
            <person name="Birren B."/>
        </authorList>
    </citation>
    <scope>NUCLEOTIDE SEQUENCE [LARGE SCALE GENOMIC DNA]</scope>
    <source>
        <strain evidence="2 3">CBS 83496</strain>
    </source>
</reference>
<feature type="compositionally biased region" description="Polar residues" evidence="1">
    <location>
        <begin position="579"/>
        <end position="602"/>
    </location>
</feature>
<feature type="region of interest" description="Disordered" evidence="1">
    <location>
        <begin position="264"/>
        <end position="406"/>
    </location>
</feature>
<accession>A0A0D2C3P5</accession>
<dbReference type="AlphaFoldDB" id="A0A0D2C3P5"/>
<feature type="compositionally biased region" description="Polar residues" evidence="1">
    <location>
        <begin position="321"/>
        <end position="331"/>
    </location>
</feature>